<reference evidence="5 6" key="1">
    <citation type="journal article" date="2019" name="Nat. Microbiol.">
        <title>Mediterranean grassland soil C-N compound turnover is dependent on rainfall and depth, and is mediated by genomically divergent microorganisms.</title>
        <authorList>
            <person name="Diamond S."/>
            <person name="Andeer P.F."/>
            <person name="Li Z."/>
            <person name="Crits-Christoph A."/>
            <person name="Burstein D."/>
            <person name="Anantharaman K."/>
            <person name="Lane K.R."/>
            <person name="Thomas B.C."/>
            <person name="Pan C."/>
            <person name="Northen T.R."/>
            <person name="Banfield J.F."/>
        </authorList>
    </citation>
    <scope>NUCLEOTIDE SEQUENCE [LARGE SCALE GENOMIC DNA]</scope>
    <source>
        <strain evidence="3">WS_4</strain>
        <strain evidence="4">WS_7</strain>
    </source>
</reference>
<dbReference type="EMBL" id="VBOU01000059">
    <property type="protein sequence ID" value="TMQ54674.1"/>
    <property type="molecule type" value="Genomic_DNA"/>
</dbReference>
<dbReference type="Proteomes" id="UP000317366">
    <property type="component" value="Unassembled WGS sequence"/>
</dbReference>
<evidence type="ECO:0000256" key="1">
    <source>
        <dbReference type="SAM" id="MobiDB-lite"/>
    </source>
</evidence>
<dbReference type="InterPro" id="IPR036291">
    <property type="entry name" value="NAD(P)-bd_dom_sf"/>
</dbReference>
<dbReference type="SUPFAM" id="SSF51735">
    <property type="entry name" value="NAD(P)-binding Rossmann-fold domains"/>
    <property type="match status" value="1"/>
</dbReference>
<evidence type="ECO:0000313" key="4">
    <source>
        <dbReference type="EMBL" id="TMQ63997.1"/>
    </source>
</evidence>
<dbReference type="AlphaFoldDB" id="A0A538STT4"/>
<dbReference type="Gene3D" id="3.40.50.720">
    <property type="entry name" value="NAD(P)-binding Rossmann-like Domain"/>
    <property type="match status" value="1"/>
</dbReference>
<feature type="region of interest" description="Disordered" evidence="1">
    <location>
        <begin position="19"/>
        <end position="63"/>
    </location>
</feature>
<dbReference type="InterPro" id="IPR001509">
    <property type="entry name" value="Epimerase_deHydtase"/>
</dbReference>
<dbReference type="PANTHER" id="PTHR43245">
    <property type="entry name" value="BIFUNCTIONAL POLYMYXIN RESISTANCE PROTEIN ARNA"/>
    <property type="match status" value="1"/>
</dbReference>
<dbReference type="CDD" id="cd08946">
    <property type="entry name" value="SDR_e"/>
    <property type="match status" value="1"/>
</dbReference>
<gene>
    <name evidence="3" type="ORF">E6K74_05360</name>
    <name evidence="4" type="ORF">E6K77_04455</name>
</gene>
<dbReference type="PANTHER" id="PTHR43245:SF23">
    <property type="entry name" value="NAD(P)-BINDING DOMAIN-CONTAINING PROTEIN"/>
    <property type="match status" value="1"/>
</dbReference>
<dbReference type="EMBL" id="VBOX01000048">
    <property type="protein sequence ID" value="TMQ63997.1"/>
    <property type="molecule type" value="Genomic_DNA"/>
</dbReference>
<comment type="caution">
    <text evidence="3">The sequence shown here is derived from an EMBL/GenBank/DDBJ whole genome shotgun (WGS) entry which is preliminary data.</text>
</comment>
<evidence type="ECO:0000259" key="2">
    <source>
        <dbReference type="Pfam" id="PF01370"/>
    </source>
</evidence>
<evidence type="ECO:0000313" key="5">
    <source>
        <dbReference type="Proteomes" id="UP000317366"/>
    </source>
</evidence>
<feature type="compositionally biased region" description="Basic residues" evidence="1">
    <location>
        <begin position="40"/>
        <end position="49"/>
    </location>
</feature>
<feature type="domain" description="NAD-dependent epimerase/dehydratase" evidence="2">
    <location>
        <begin position="65"/>
        <end position="301"/>
    </location>
</feature>
<accession>A0A538STT4</accession>
<organism evidence="3 6">
    <name type="scientific">Eiseniibacteriota bacterium</name>
    <dbReference type="NCBI Taxonomy" id="2212470"/>
    <lineage>
        <taxon>Bacteria</taxon>
        <taxon>Candidatus Eiseniibacteriota</taxon>
    </lineage>
</organism>
<dbReference type="Pfam" id="PF01370">
    <property type="entry name" value="Epimerase"/>
    <property type="match status" value="1"/>
</dbReference>
<dbReference type="InterPro" id="IPR050177">
    <property type="entry name" value="Lipid_A_modif_metabolic_enz"/>
</dbReference>
<name>A0A538STT4_UNCEI</name>
<sequence length="383" mass="42483">MEPLLFAPPARGAKAYELRTPLTQAPPVFPSRGGVGSRGPPRRSPRRGGGRPSSPPPGPSLSAPILVTGGAGYIGSVLTRMLLKGNRPVRVLDRMLHGRHGLEDLAHDSNLSVLTHDLRDPRVHEEALEGVHTVVHLAAIVGDKACALDEELAVQTNWSATVAFARRAQAIGVHRFVFASTCSVYGEGREETLTEESPVQPLSLYAETRWHAEQGILELVNDPVFEPVILRFGTVYGLSPRMRFDLAVNFLAQQAVREGAVRIFGGSQWRPFVHVSDIARGIVMAIDEPLPRDVPPILNLGDNLENYQLRDLKEELEAHVPGVRVTIQPEKEDRRTYRVSFDRIEREWGFRARHRVGDGIEEVARAVRSGVIADPRERRYYNA</sequence>
<protein>
    <submittedName>
        <fullName evidence="3">SDR family oxidoreductase</fullName>
    </submittedName>
</protein>
<proteinExistence type="predicted"/>
<evidence type="ECO:0000313" key="3">
    <source>
        <dbReference type="EMBL" id="TMQ54674.1"/>
    </source>
</evidence>
<dbReference type="Proteomes" id="UP000319829">
    <property type="component" value="Unassembled WGS sequence"/>
</dbReference>
<evidence type="ECO:0000313" key="6">
    <source>
        <dbReference type="Proteomes" id="UP000319829"/>
    </source>
</evidence>